<dbReference type="GO" id="GO:0031624">
    <property type="term" value="F:ubiquitin conjugating enzyme binding"/>
    <property type="evidence" value="ECO:0007669"/>
    <property type="project" value="TreeGrafter"/>
</dbReference>
<accession>M2MNZ3</accession>
<name>M2MNZ3_BAUPA</name>
<evidence type="ECO:0000313" key="2">
    <source>
        <dbReference type="EMBL" id="EMC93183.1"/>
    </source>
</evidence>
<dbReference type="HOGENOM" id="CLU_071320_1_0_1"/>
<dbReference type="Proteomes" id="UP000011761">
    <property type="component" value="Unassembled WGS sequence"/>
</dbReference>
<organism evidence="2 3">
    <name type="scientific">Baudoinia panamericana (strain UAMH 10762)</name>
    <name type="common">Angels' share fungus</name>
    <name type="synonym">Baudoinia compniacensis (strain UAMH 10762)</name>
    <dbReference type="NCBI Taxonomy" id="717646"/>
    <lineage>
        <taxon>Eukaryota</taxon>
        <taxon>Fungi</taxon>
        <taxon>Dikarya</taxon>
        <taxon>Ascomycota</taxon>
        <taxon>Pezizomycotina</taxon>
        <taxon>Dothideomycetes</taxon>
        <taxon>Dothideomycetidae</taxon>
        <taxon>Mycosphaerellales</taxon>
        <taxon>Teratosphaeriaceae</taxon>
        <taxon>Baudoinia</taxon>
    </lineage>
</organism>
<dbReference type="InterPro" id="IPR019193">
    <property type="entry name" value="UBQ-conj_enz_E2-bd_prot"/>
</dbReference>
<dbReference type="PANTHER" id="PTHR31531">
    <property type="entry name" value="E3 UBIQUITIN-PROTEIN LIGASE E3D FAMILY MEMBER"/>
    <property type="match status" value="1"/>
</dbReference>
<dbReference type="GO" id="GO:0030332">
    <property type="term" value="F:cyclin binding"/>
    <property type="evidence" value="ECO:0007669"/>
    <property type="project" value="TreeGrafter"/>
</dbReference>
<dbReference type="GO" id="GO:0005634">
    <property type="term" value="C:nucleus"/>
    <property type="evidence" value="ECO:0007669"/>
    <property type="project" value="TreeGrafter"/>
</dbReference>
<proteinExistence type="predicted"/>
<dbReference type="GO" id="GO:0005829">
    <property type="term" value="C:cytosol"/>
    <property type="evidence" value="ECO:0007669"/>
    <property type="project" value="TreeGrafter"/>
</dbReference>
<dbReference type="OrthoDB" id="386949at2759"/>
<dbReference type="OMA" id="DHADHNH"/>
<dbReference type="GO" id="GO:0000151">
    <property type="term" value="C:ubiquitin ligase complex"/>
    <property type="evidence" value="ECO:0007669"/>
    <property type="project" value="TreeGrafter"/>
</dbReference>
<dbReference type="STRING" id="717646.M2MNZ3"/>
<reference evidence="2 3" key="1">
    <citation type="journal article" date="2012" name="PLoS Pathog.">
        <title>Diverse lifestyles and strategies of plant pathogenesis encoded in the genomes of eighteen Dothideomycetes fungi.</title>
        <authorList>
            <person name="Ohm R.A."/>
            <person name="Feau N."/>
            <person name="Henrissat B."/>
            <person name="Schoch C.L."/>
            <person name="Horwitz B.A."/>
            <person name="Barry K.W."/>
            <person name="Condon B.J."/>
            <person name="Copeland A.C."/>
            <person name="Dhillon B."/>
            <person name="Glaser F."/>
            <person name="Hesse C.N."/>
            <person name="Kosti I."/>
            <person name="LaButti K."/>
            <person name="Lindquist E.A."/>
            <person name="Lucas S."/>
            <person name="Salamov A.A."/>
            <person name="Bradshaw R.E."/>
            <person name="Ciuffetti L."/>
            <person name="Hamelin R.C."/>
            <person name="Kema G.H.J."/>
            <person name="Lawrence C."/>
            <person name="Scott J.A."/>
            <person name="Spatafora J.W."/>
            <person name="Turgeon B.G."/>
            <person name="de Wit P.J.G.M."/>
            <person name="Zhong S."/>
            <person name="Goodwin S.B."/>
            <person name="Grigoriev I.V."/>
        </authorList>
    </citation>
    <scope>NUCLEOTIDE SEQUENCE [LARGE SCALE GENOMIC DNA]</scope>
    <source>
        <strain evidence="2 3">UAMH 10762</strain>
    </source>
</reference>
<keyword evidence="1" id="KW-0812">Transmembrane</keyword>
<dbReference type="GO" id="GO:0043161">
    <property type="term" value="P:proteasome-mediated ubiquitin-dependent protein catabolic process"/>
    <property type="evidence" value="ECO:0007669"/>
    <property type="project" value="TreeGrafter"/>
</dbReference>
<feature type="transmembrane region" description="Helical" evidence="1">
    <location>
        <begin position="220"/>
        <end position="238"/>
    </location>
</feature>
<dbReference type="GO" id="GO:0051865">
    <property type="term" value="P:protein autoubiquitination"/>
    <property type="evidence" value="ECO:0007669"/>
    <property type="project" value="TreeGrafter"/>
</dbReference>
<sequence>MEAAKADADRTSPPIHLYAEHLRNIRTLSVQATFATHSNKETKATLSVDGSLLKVSHEGEEACIRLPVSIPGGHSDATLTIPEAPSKSLSFRLKIEENRGTDGLLGNGNQDDENIVPWAASDLSAETDICCAECRTTLVERHQIQQWKDLPSDGWAELMDFWHCHKPDVPHDHGHDHASQPDLTSRRITESSQLKVQPSVGLVGPTFFLLAAEDCPTLSVSLYFPALYYVLHLFLFAVGSKNRLFRPRGHRQWKLLGYKSPKAS</sequence>
<dbReference type="GO" id="GO:0000209">
    <property type="term" value="P:protein polyubiquitination"/>
    <property type="evidence" value="ECO:0007669"/>
    <property type="project" value="TreeGrafter"/>
</dbReference>
<evidence type="ECO:0008006" key="4">
    <source>
        <dbReference type="Google" id="ProtNLM"/>
    </source>
</evidence>
<dbReference type="KEGG" id="bcom:BAUCODRAFT_158932"/>
<evidence type="ECO:0000313" key="3">
    <source>
        <dbReference type="Proteomes" id="UP000011761"/>
    </source>
</evidence>
<evidence type="ECO:0000256" key="1">
    <source>
        <dbReference type="SAM" id="Phobius"/>
    </source>
</evidence>
<dbReference type="EMBL" id="KB445560">
    <property type="protein sequence ID" value="EMC93183.1"/>
    <property type="molecule type" value="Genomic_DNA"/>
</dbReference>
<keyword evidence="1" id="KW-1133">Transmembrane helix</keyword>
<dbReference type="eggNOG" id="KOG4784">
    <property type="taxonomic scope" value="Eukaryota"/>
</dbReference>
<protein>
    <recommendedName>
        <fullName evidence="4">Ubiquitin-conjugating enzyme E2-binding protein</fullName>
    </recommendedName>
</protein>
<keyword evidence="3" id="KW-1185">Reference proteome</keyword>
<dbReference type="PANTHER" id="PTHR31531:SF2">
    <property type="entry name" value="E3 UBIQUITIN-PROTEIN LIGASE E3D"/>
    <property type="match status" value="1"/>
</dbReference>
<dbReference type="GeneID" id="19109364"/>
<dbReference type="GO" id="GO:0006513">
    <property type="term" value="P:protein monoubiquitination"/>
    <property type="evidence" value="ECO:0007669"/>
    <property type="project" value="TreeGrafter"/>
</dbReference>
<dbReference type="GO" id="GO:0061630">
    <property type="term" value="F:ubiquitin protein ligase activity"/>
    <property type="evidence" value="ECO:0007669"/>
    <property type="project" value="TreeGrafter"/>
</dbReference>
<dbReference type="RefSeq" id="XP_007679458.1">
    <property type="nucleotide sequence ID" value="XM_007681268.1"/>
</dbReference>
<dbReference type="Pfam" id="PF09814">
    <property type="entry name" value="HECT_2"/>
    <property type="match status" value="1"/>
</dbReference>
<dbReference type="AlphaFoldDB" id="M2MNZ3"/>
<keyword evidence="1" id="KW-0472">Membrane</keyword>
<gene>
    <name evidence="2" type="ORF">BAUCODRAFT_158932</name>
</gene>